<comment type="subcellular location">
    <subcellularLocation>
        <location evidence="1 6">Nucleus</location>
    </subcellularLocation>
</comment>
<dbReference type="GO" id="GO:0000076">
    <property type="term" value="P:DNA replication checkpoint signaling"/>
    <property type="evidence" value="ECO:0007669"/>
    <property type="project" value="UniProtKB-UniRule"/>
</dbReference>
<dbReference type="InterPro" id="IPR012923">
    <property type="entry name" value="Csm3"/>
</dbReference>
<proteinExistence type="inferred from homology"/>
<dbReference type="GO" id="GO:0031297">
    <property type="term" value="P:replication fork processing"/>
    <property type="evidence" value="ECO:0007669"/>
    <property type="project" value="UniProtKB-UniRule"/>
</dbReference>
<dbReference type="GO" id="GO:0031298">
    <property type="term" value="C:replication fork protection complex"/>
    <property type="evidence" value="ECO:0007669"/>
    <property type="project" value="TreeGrafter"/>
</dbReference>
<keyword evidence="5 6" id="KW-0131">Cell cycle</keyword>
<dbReference type="GO" id="GO:0006974">
    <property type="term" value="P:DNA damage response"/>
    <property type="evidence" value="ECO:0007669"/>
    <property type="project" value="UniProtKB-KW"/>
</dbReference>
<evidence type="ECO:0000256" key="5">
    <source>
        <dbReference type="ARBA" id="ARBA00023306"/>
    </source>
</evidence>
<feature type="region of interest" description="Disordered" evidence="7">
    <location>
        <begin position="34"/>
        <end position="60"/>
    </location>
</feature>
<feature type="compositionally biased region" description="Polar residues" evidence="7">
    <location>
        <begin position="214"/>
        <end position="224"/>
    </location>
</feature>
<dbReference type="GO" id="GO:0003677">
    <property type="term" value="F:DNA binding"/>
    <property type="evidence" value="ECO:0007669"/>
    <property type="project" value="TreeGrafter"/>
</dbReference>
<feature type="region of interest" description="Disordered" evidence="7">
    <location>
        <begin position="205"/>
        <end position="269"/>
    </location>
</feature>
<evidence type="ECO:0000256" key="4">
    <source>
        <dbReference type="ARBA" id="ARBA00023242"/>
    </source>
</evidence>
<feature type="compositionally biased region" description="Polar residues" evidence="7">
    <location>
        <begin position="233"/>
        <end position="243"/>
    </location>
</feature>
<evidence type="ECO:0000256" key="1">
    <source>
        <dbReference type="ARBA" id="ARBA00004123"/>
    </source>
</evidence>
<keyword evidence="4 6" id="KW-0539">Nucleus</keyword>
<gene>
    <name evidence="9" type="ORF">QE152_g30789</name>
</gene>
<dbReference type="EMBL" id="JASPKY010000420">
    <property type="protein sequence ID" value="KAK9701159.1"/>
    <property type="molecule type" value="Genomic_DNA"/>
</dbReference>
<reference evidence="9 10" key="1">
    <citation type="journal article" date="2024" name="BMC Genomics">
        <title>De novo assembly and annotation of Popillia japonica's genome with initial clues to its potential as an invasive pest.</title>
        <authorList>
            <person name="Cucini C."/>
            <person name="Boschi S."/>
            <person name="Funari R."/>
            <person name="Cardaioli E."/>
            <person name="Iannotti N."/>
            <person name="Marturano G."/>
            <person name="Paoli F."/>
            <person name="Bruttini M."/>
            <person name="Carapelli A."/>
            <person name="Frati F."/>
            <person name="Nardi F."/>
        </authorList>
    </citation>
    <scope>NUCLEOTIDE SEQUENCE [LARGE SCALE GENOMIC DNA]</scope>
    <source>
        <strain evidence="9">DMR45628</strain>
    </source>
</reference>
<keyword evidence="3 6" id="KW-0227">DNA damage</keyword>
<feature type="domain" description="Chromosome segregation in meiosis protein 3" evidence="8">
    <location>
        <begin position="69"/>
        <end position="149"/>
    </location>
</feature>
<feature type="compositionally biased region" description="Acidic residues" evidence="7">
    <location>
        <begin position="34"/>
        <end position="51"/>
    </location>
</feature>
<dbReference type="PANTHER" id="PTHR13220:SF11">
    <property type="entry name" value="TIMELESS-INTERACTING PROTEIN"/>
    <property type="match status" value="1"/>
</dbReference>
<evidence type="ECO:0000313" key="10">
    <source>
        <dbReference type="Proteomes" id="UP001458880"/>
    </source>
</evidence>
<protein>
    <recommendedName>
        <fullName evidence="6">TIMELESS-interacting protein</fullName>
    </recommendedName>
</protein>
<evidence type="ECO:0000256" key="6">
    <source>
        <dbReference type="RuleBase" id="RU366049"/>
    </source>
</evidence>
<sequence length="269" mass="31444">MPGIENEKEAGFCACILVEYGNFYRFEVEGENQTELVENEDPETENNEDNTEEKRKVKPKRIIRNPRPKIDVETLKSSKGLLCLQGYFQNKKFKGRGFEEQDLRTIMKTYEYWCHRLVPKFSFDDCLAKLEKLGTKKNVQVYLKRIRMDIATDEDLPVVSDHEGEDLDELNIPRFDDLFPSEDRNADENVTLTEEQLERIRLNREKANRRRQAKLQQTTETTTEYAREDFTTGIENVESSSKIGITEADTCPTEEENQSQDMSENMITE</sequence>
<dbReference type="Proteomes" id="UP001458880">
    <property type="component" value="Unassembled WGS sequence"/>
</dbReference>
<organism evidence="9 10">
    <name type="scientific">Popillia japonica</name>
    <name type="common">Japanese beetle</name>
    <dbReference type="NCBI Taxonomy" id="7064"/>
    <lineage>
        <taxon>Eukaryota</taxon>
        <taxon>Metazoa</taxon>
        <taxon>Ecdysozoa</taxon>
        <taxon>Arthropoda</taxon>
        <taxon>Hexapoda</taxon>
        <taxon>Insecta</taxon>
        <taxon>Pterygota</taxon>
        <taxon>Neoptera</taxon>
        <taxon>Endopterygota</taxon>
        <taxon>Coleoptera</taxon>
        <taxon>Polyphaga</taxon>
        <taxon>Scarabaeiformia</taxon>
        <taxon>Scarabaeidae</taxon>
        <taxon>Rutelinae</taxon>
        <taxon>Popillia</taxon>
    </lineage>
</organism>
<feature type="compositionally biased region" description="Polar residues" evidence="7">
    <location>
        <begin position="259"/>
        <end position="269"/>
    </location>
</feature>
<dbReference type="PANTHER" id="PTHR13220">
    <property type="entry name" value="TIMELESS INTERACTING-RELATED"/>
    <property type="match status" value="1"/>
</dbReference>
<evidence type="ECO:0000259" key="8">
    <source>
        <dbReference type="Pfam" id="PF07962"/>
    </source>
</evidence>
<comment type="similarity">
    <text evidence="2 6">Belongs to the CSM3 family.</text>
</comment>
<name>A0AAW1JDE5_POPJA</name>
<evidence type="ECO:0000256" key="7">
    <source>
        <dbReference type="SAM" id="MobiDB-lite"/>
    </source>
</evidence>
<evidence type="ECO:0000256" key="3">
    <source>
        <dbReference type="ARBA" id="ARBA00022763"/>
    </source>
</evidence>
<dbReference type="GO" id="GO:0043111">
    <property type="term" value="P:replication fork arrest"/>
    <property type="evidence" value="ECO:0007669"/>
    <property type="project" value="TreeGrafter"/>
</dbReference>
<evidence type="ECO:0000313" key="9">
    <source>
        <dbReference type="EMBL" id="KAK9701159.1"/>
    </source>
</evidence>
<evidence type="ECO:0000256" key="2">
    <source>
        <dbReference type="ARBA" id="ARBA00006075"/>
    </source>
</evidence>
<comment type="caution">
    <text evidence="9">The sequence shown here is derived from an EMBL/GenBank/DDBJ whole genome shotgun (WGS) entry which is preliminary data.</text>
</comment>
<accession>A0AAW1JDE5</accession>
<dbReference type="Pfam" id="PF07962">
    <property type="entry name" value="Swi3"/>
    <property type="match status" value="1"/>
</dbReference>
<dbReference type="AlphaFoldDB" id="A0AAW1JDE5"/>
<dbReference type="InterPro" id="IPR040038">
    <property type="entry name" value="TIPIN/Csm3/Swi3"/>
</dbReference>
<comment type="function">
    <text evidence="6">Plays an important role in the control of DNA replication and the maintenance of replication fork stability.</text>
</comment>
<keyword evidence="10" id="KW-1185">Reference proteome</keyword>